<gene>
    <name evidence="1" type="ORF">CFP56_039926</name>
</gene>
<organism evidence="1 2">
    <name type="scientific">Quercus suber</name>
    <name type="common">Cork oak</name>
    <dbReference type="NCBI Taxonomy" id="58331"/>
    <lineage>
        <taxon>Eukaryota</taxon>
        <taxon>Viridiplantae</taxon>
        <taxon>Streptophyta</taxon>
        <taxon>Embryophyta</taxon>
        <taxon>Tracheophyta</taxon>
        <taxon>Spermatophyta</taxon>
        <taxon>Magnoliopsida</taxon>
        <taxon>eudicotyledons</taxon>
        <taxon>Gunneridae</taxon>
        <taxon>Pentapetalae</taxon>
        <taxon>rosids</taxon>
        <taxon>fabids</taxon>
        <taxon>Fagales</taxon>
        <taxon>Fagaceae</taxon>
        <taxon>Quercus</taxon>
    </lineage>
</organism>
<accession>A0AAW0IZV1</accession>
<dbReference type="AlphaFoldDB" id="A0AAW0IZV1"/>
<reference evidence="1 2" key="1">
    <citation type="journal article" date="2018" name="Sci. Data">
        <title>The draft genome sequence of cork oak.</title>
        <authorList>
            <person name="Ramos A.M."/>
            <person name="Usie A."/>
            <person name="Barbosa P."/>
            <person name="Barros P.M."/>
            <person name="Capote T."/>
            <person name="Chaves I."/>
            <person name="Simoes F."/>
            <person name="Abreu I."/>
            <person name="Carrasquinho I."/>
            <person name="Faro C."/>
            <person name="Guimaraes J.B."/>
            <person name="Mendonca D."/>
            <person name="Nobrega F."/>
            <person name="Rodrigues L."/>
            <person name="Saibo N.J.M."/>
            <person name="Varela M.C."/>
            <person name="Egas C."/>
            <person name="Matos J."/>
            <person name="Miguel C.M."/>
            <person name="Oliveira M.M."/>
            <person name="Ricardo C.P."/>
            <person name="Goncalves S."/>
        </authorList>
    </citation>
    <scope>NUCLEOTIDE SEQUENCE [LARGE SCALE GENOMIC DNA]</scope>
    <source>
        <strain evidence="2">cv. HL8</strain>
    </source>
</reference>
<sequence>MSSFQLPKNTCAQIDARLHDFFWGFSDSNRHLYTKAWDSICKPKSFGGLGFRRAHDLNKAFVSKLGWTITST</sequence>
<dbReference type="EMBL" id="PKMF04000771">
    <property type="protein sequence ID" value="KAK7819656.1"/>
    <property type="molecule type" value="Genomic_DNA"/>
</dbReference>
<proteinExistence type="predicted"/>
<protein>
    <submittedName>
        <fullName evidence="1">Ribonuclease h protein</fullName>
    </submittedName>
</protein>
<dbReference type="Proteomes" id="UP000237347">
    <property type="component" value="Unassembled WGS sequence"/>
</dbReference>
<dbReference type="PANTHER" id="PTHR33116:SF86">
    <property type="entry name" value="REVERSE TRANSCRIPTASE DOMAIN-CONTAINING PROTEIN"/>
    <property type="match status" value="1"/>
</dbReference>
<comment type="caution">
    <text evidence="1">The sequence shown here is derived from an EMBL/GenBank/DDBJ whole genome shotgun (WGS) entry which is preliminary data.</text>
</comment>
<evidence type="ECO:0000313" key="1">
    <source>
        <dbReference type="EMBL" id="KAK7819656.1"/>
    </source>
</evidence>
<dbReference type="PANTHER" id="PTHR33116">
    <property type="entry name" value="REVERSE TRANSCRIPTASE ZINC-BINDING DOMAIN-CONTAINING PROTEIN-RELATED-RELATED"/>
    <property type="match status" value="1"/>
</dbReference>
<keyword evidence="2" id="KW-1185">Reference proteome</keyword>
<evidence type="ECO:0000313" key="2">
    <source>
        <dbReference type="Proteomes" id="UP000237347"/>
    </source>
</evidence>
<name>A0AAW0IZV1_QUESU</name>